<protein>
    <submittedName>
        <fullName evidence="5">GntR family transcriptional regulator</fullName>
    </submittedName>
</protein>
<dbReference type="GO" id="GO:0003700">
    <property type="term" value="F:DNA-binding transcription factor activity"/>
    <property type="evidence" value="ECO:0007669"/>
    <property type="project" value="InterPro"/>
</dbReference>
<dbReference type="EMBL" id="SMAI01000005">
    <property type="protein sequence ID" value="TCT05057.1"/>
    <property type="molecule type" value="Genomic_DNA"/>
</dbReference>
<sequence length="224" mass="24662">MTEAANDQSMRVTGVAAPVRRQVAKVLRGAITSGRFAPGQRLVEKDLCELLGVSRPSVREALRELESEGLIEIIPNRGPSVRSLTPADAASVYQVRAALEALAARLFVECASDDQVTQLSRAVADLALAYRAQDVERILAAKQVFYDVLLDGTGNNVIRSLLRSLNDRITMLRRLTLASPARARQSIREIRSLLAAIKRRDAEEAYRLSQHHIEQAAKIALKDL</sequence>
<evidence type="ECO:0000313" key="5">
    <source>
        <dbReference type="EMBL" id="TCT05057.1"/>
    </source>
</evidence>
<keyword evidence="3" id="KW-0804">Transcription</keyword>
<dbReference type="PRINTS" id="PR00035">
    <property type="entry name" value="HTHGNTR"/>
</dbReference>
<dbReference type="RefSeq" id="WP_165933711.1">
    <property type="nucleotide sequence ID" value="NZ_SMAI01000005.1"/>
</dbReference>
<dbReference type="SUPFAM" id="SSF48008">
    <property type="entry name" value="GntR ligand-binding domain-like"/>
    <property type="match status" value="1"/>
</dbReference>
<dbReference type="Pfam" id="PF00392">
    <property type="entry name" value="GntR"/>
    <property type="match status" value="1"/>
</dbReference>
<dbReference type="PROSITE" id="PS50949">
    <property type="entry name" value="HTH_GNTR"/>
    <property type="match status" value="1"/>
</dbReference>
<evidence type="ECO:0000256" key="3">
    <source>
        <dbReference type="ARBA" id="ARBA00023163"/>
    </source>
</evidence>
<feature type="domain" description="HTH gntR-type" evidence="4">
    <location>
        <begin position="17"/>
        <end position="84"/>
    </location>
</feature>
<reference evidence="5 6" key="1">
    <citation type="submission" date="2019-03" db="EMBL/GenBank/DDBJ databases">
        <title>Genomic Encyclopedia of Type Strains, Phase IV (KMG-IV): sequencing the most valuable type-strain genomes for metagenomic binning, comparative biology and taxonomic classification.</title>
        <authorList>
            <person name="Goeker M."/>
        </authorList>
    </citation>
    <scope>NUCLEOTIDE SEQUENCE [LARGE SCALE GENOMIC DNA]</scope>
    <source>
        <strain evidence="5 6">DSM 9035</strain>
    </source>
</reference>
<evidence type="ECO:0000256" key="2">
    <source>
        <dbReference type="ARBA" id="ARBA00023125"/>
    </source>
</evidence>
<keyword evidence="1" id="KW-0805">Transcription regulation</keyword>
<dbReference type="InterPro" id="IPR011711">
    <property type="entry name" value="GntR_C"/>
</dbReference>
<dbReference type="InterPro" id="IPR008920">
    <property type="entry name" value="TF_FadR/GntR_C"/>
</dbReference>
<dbReference type="AlphaFoldDB" id="A0A4R3M1M4"/>
<keyword evidence="2" id="KW-0238">DNA-binding</keyword>
<dbReference type="CDD" id="cd07377">
    <property type="entry name" value="WHTH_GntR"/>
    <property type="match status" value="1"/>
</dbReference>
<dbReference type="Pfam" id="PF07729">
    <property type="entry name" value="FCD"/>
    <property type="match status" value="1"/>
</dbReference>
<proteinExistence type="predicted"/>
<evidence type="ECO:0000313" key="6">
    <source>
        <dbReference type="Proteomes" id="UP000294664"/>
    </source>
</evidence>
<dbReference type="GO" id="GO:0003677">
    <property type="term" value="F:DNA binding"/>
    <property type="evidence" value="ECO:0007669"/>
    <property type="project" value="UniProtKB-KW"/>
</dbReference>
<dbReference type="SMART" id="SM00345">
    <property type="entry name" value="HTH_GNTR"/>
    <property type="match status" value="1"/>
</dbReference>
<dbReference type="InterPro" id="IPR000524">
    <property type="entry name" value="Tscrpt_reg_HTH_GntR"/>
</dbReference>
<name>A0A4R3M1M4_9HYPH</name>
<dbReference type="Gene3D" id="1.10.10.10">
    <property type="entry name" value="Winged helix-like DNA-binding domain superfamily/Winged helix DNA-binding domain"/>
    <property type="match status" value="1"/>
</dbReference>
<dbReference type="InterPro" id="IPR036388">
    <property type="entry name" value="WH-like_DNA-bd_sf"/>
</dbReference>
<dbReference type="Gene3D" id="1.20.120.530">
    <property type="entry name" value="GntR ligand-binding domain-like"/>
    <property type="match status" value="1"/>
</dbReference>
<dbReference type="InterPro" id="IPR036390">
    <property type="entry name" value="WH_DNA-bd_sf"/>
</dbReference>
<dbReference type="SUPFAM" id="SSF46785">
    <property type="entry name" value="Winged helix' DNA-binding domain"/>
    <property type="match status" value="1"/>
</dbReference>
<evidence type="ECO:0000256" key="1">
    <source>
        <dbReference type="ARBA" id="ARBA00023015"/>
    </source>
</evidence>
<comment type="caution">
    <text evidence="5">The sequence shown here is derived from an EMBL/GenBank/DDBJ whole genome shotgun (WGS) entry which is preliminary data.</text>
</comment>
<evidence type="ECO:0000259" key="4">
    <source>
        <dbReference type="PROSITE" id="PS50949"/>
    </source>
</evidence>
<dbReference type="SMART" id="SM00895">
    <property type="entry name" value="FCD"/>
    <property type="match status" value="1"/>
</dbReference>
<dbReference type="Proteomes" id="UP000294664">
    <property type="component" value="Unassembled WGS sequence"/>
</dbReference>
<gene>
    <name evidence="5" type="ORF">EDC64_10588</name>
</gene>
<organism evidence="5 6">
    <name type="scientific">Aquabacter spiritensis</name>
    <dbReference type="NCBI Taxonomy" id="933073"/>
    <lineage>
        <taxon>Bacteria</taxon>
        <taxon>Pseudomonadati</taxon>
        <taxon>Pseudomonadota</taxon>
        <taxon>Alphaproteobacteria</taxon>
        <taxon>Hyphomicrobiales</taxon>
        <taxon>Xanthobacteraceae</taxon>
        <taxon>Aquabacter</taxon>
    </lineage>
</organism>
<accession>A0A4R3M1M4</accession>
<dbReference type="PANTHER" id="PTHR43537">
    <property type="entry name" value="TRANSCRIPTIONAL REGULATOR, GNTR FAMILY"/>
    <property type="match status" value="1"/>
</dbReference>
<keyword evidence="6" id="KW-1185">Reference proteome</keyword>
<dbReference type="PANTHER" id="PTHR43537:SF24">
    <property type="entry name" value="GLUCONATE OPERON TRANSCRIPTIONAL REPRESSOR"/>
    <property type="match status" value="1"/>
</dbReference>